<name>A0A8S0Z814_ARCPL</name>
<evidence type="ECO:0000256" key="5">
    <source>
        <dbReference type="ARBA" id="ARBA00022725"/>
    </source>
</evidence>
<evidence type="ECO:0000313" key="12">
    <source>
        <dbReference type="Proteomes" id="UP000494256"/>
    </source>
</evidence>
<evidence type="ECO:0000256" key="4">
    <source>
        <dbReference type="ARBA" id="ARBA00022692"/>
    </source>
</evidence>
<evidence type="ECO:0000256" key="7">
    <source>
        <dbReference type="ARBA" id="ARBA00023136"/>
    </source>
</evidence>
<dbReference type="GO" id="GO:0007165">
    <property type="term" value="P:signal transduction"/>
    <property type="evidence" value="ECO:0007669"/>
    <property type="project" value="UniProtKB-KW"/>
</dbReference>
<evidence type="ECO:0000313" key="11">
    <source>
        <dbReference type="EMBL" id="CAB3228050.1"/>
    </source>
</evidence>
<evidence type="ECO:0000256" key="3">
    <source>
        <dbReference type="ARBA" id="ARBA00022606"/>
    </source>
</evidence>
<evidence type="ECO:0000256" key="2">
    <source>
        <dbReference type="ARBA" id="ARBA00022475"/>
    </source>
</evidence>
<keyword evidence="5 10" id="KW-0552">Olfaction</keyword>
<feature type="transmembrane region" description="Helical" evidence="10">
    <location>
        <begin position="196"/>
        <end position="219"/>
    </location>
</feature>
<evidence type="ECO:0000256" key="10">
    <source>
        <dbReference type="RuleBase" id="RU351113"/>
    </source>
</evidence>
<protein>
    <recommendedName>
        <fullName evidence="10">Odorant receptor</fullName>
    </recommendedName>
</protein>
<dbReference type="GO" id="GO:0005886">
    <property type="term" value="C:plasma membrane"/>
    <property type="evidence" value="ECO:0007669"/>
    <property type="project" value="UniProtKB-SubCell"/>
</dbReference>
<evidence type="ECO:0000256" key="1">
    <source>
        <dbReference type="ARBA" id="ARBA00004651"/>
    </source>
</evidence>
<dbReference type="GO" id="GO:0005549">
    <property type="term" value="F:odorant binding"/>
    <property type="evidence" value="ECO:0007669"/>
    <property type="project" value="InterPro"/>
</dbReference>
<feature type="transmembrane region" description="Helical" evidence="10">
    <location>
        <begin position="137"/>
        <end position="154"/>
    </location>
</feature>
<keyword evidence="9 10" id="KW-0807">Transducer</keyword>
<dbReference type="PANTHER" id="PTHR21137:SF35">
    <property type="entry name" value="ODORANT RECEPTOR 19A-RELATED"/>
    <property type="match status" value="1"/>
</dbReference>
<dbReference type="OrthoDB" id="7615300at2759"/>
<dbReference type="GO" id="GO:0004984">
    <property type="term" value="F:olfactory receptor activity"/>
    <property type="evidence" value="ECO:0007669"/>
    <property type="project" value="InterPro"/>
</dbReference>
<sequence>MSDKAWSLQHFLKFLENPSYPSVGPHLKLLGLVGLWRSDPTASVSRFKQFLFYFTITFFFSQYIKCLIKFNAESLKLILQYAPFHMGIVKSCFFQKNFSRWQNLIDYMSLIEQSQLKKEDKNQSDMIESYIKRNRRISYFFWALAFFSNFSIFTEPYQKNQINMNGTSVYLYIFDGYTPFRKEPPGYYMSMLIQTVLGHVVSAYVVGWDTLVVSIMIFFAGQLKISRLHCSQTIDASSPEKSHENIANCHRFHVNLIKHQKLFNSLISPVMFIYLINISVNLGVCIFEIVEIQDDIMTLVSSCLYVIACLIQLLIFYWYSNEVTVESTLTSYGTFKSDWPSSSKKLRQEIALLGLTTTKRLVFKAGPFNEMSLPTFIAILRASYSFYTLLHNKN</sequence>
<dbReference type="Proteomes" id="UP000494256">
    <property type="component" value="Unassembled WGS sequence"/>
</dbReference>
<feature type="transmembrane region" description="Helical" evidence="10">
    <location>
        <begin position="50"/>
        <end position="68"/>
    </location>
</feature>
<keyword evidence="7 10" id="KW-0472">Membrane</keyword>
<dbReference type="EMBL" id="CADEBD010000280">
    <property type="protein sequence ID" value="CAB3228050.1"/>
    <property type="molecule type" value="Genomic_DNA"/>
</dbReference>
<organism evidence="11 12">
    <name type="scientific">Arctia plantaginis</name>
    <name type="common">Wood tiger moth</name>
    <name type="synonym">Phalaena plantaginis</name>
    <dbReference type="NCBI Taxonomy" id="874455"/>
    <lineage>
        <taxon>Eukaryota</taxon>
        <taxon>Metazoa</taxon>
        <taxon>Ecdysozoa</taxon>
        <taxon>Arthropoda</taxon>
        <taxon>Hexapoda</taxon>
        <taxon>Insecta</taxon>
        <taxon>Pterygota</taxon>
        <taxon>Neoptera</taxon>
        <taxon>Endopterygota</taxon>
        <taxon>Lepidoptera</taxon>
        <taxon>Glossata</taxon>
        <taxon>Ditrysia</taxon>
        <taxon>Noctuoidea</taxon>
        <taxon>Erebidae</taxon>
        <taxon>Arctiinae</taxon>
        <taxon>Arctia</taxon>
    </lineage>
</organism>
<comment type="caution">
    <text evidence="10">Lacks conserved residue(s) required for the propagation of feature annotation.</text>
</comment>
<dbReference type="Pfam" id="PF02949">
    <property type="entry name" value="7tm_6"/>
    <property type="match status" value="1"/>
</dbReference>
<dbReference type="PANTHER" id="PTHR21137">
    <property type="entry name" value="ODORANT RECEPTOR"/>
    <property type="match status" value="1"/>
</dbReference>
<reference evidence="11 12" key="1">
    <citation type="submission" date="2020-04" db="EMBL/GenBank/DDBJ databases">
        <authorList>
            <person name="Wallbank WR R."/>
            <person name="Pardo Diaz C."/>
            <person name="Kozak K."/>
            <person name="Martin S."/>
            <person name="Jiggins C."/>
            <person name="Moest M."/>
            <person name="Warren A I."/>
            <person name="Byers J.R.P. K."/>
            <person name="Montejo-Kovacevich G."/>
            <person name="Yen C E."/>
        </authorList>
    </citation>
    <scope>NUCLEOTIDE SEQUENCE [LARGE SCALE GENOMIC DNA]</scope>
</reference>
<comment type="similarity">
    <text evidence="10">Belongs to the insect chemoreceptor superfamily. Heteromeric odorant receptor channel (TC 1.A.69) family.</text>
</comment>
<dbReference type="AlphaFoldDB" id="A0A8S0Z814"/>
<keyword evidence="6 10" id="KW-1133">Transmembrane helix</keyword>
<evidence type="ECO:0000256" key="8">
    <source>
        <dbReference type="ARBA" id="ARBA00023170"/>
    </source>
</evidence>
<keyword evidence="2" id="KW-1003">Cell membrane</keyword>
<accession>A0A8S0Z814</accession>
<proteinExistence type="inferred from homology"/>
<gene>
    <name evidence="11" type="ORF">APLA_LOCUS3326</name>
</gene>
<feature type="transmembrane region" description="Helical" evidence="10">
    <location>
        <begin position="296"/>
        <end position="319"/>
    </location>
</feature>
<evidence type="ECO:0000256" key="9">
    <source>
        <dbReference type="ARBA" id="ARBA00023224"/>
    </source>
</evidence>
<keyword evidence="3 10" id="KW-0716">Sensory transduction</keyword>
<feature type="transmembrane region" description="Helical" evidence="10">
    <location>
        <begin position="266"/>
        <end position="290"/>
    </location>
</feature>
<keyword evidence="8 10" id="KW-0675">Receptor</keyword>
<evidence type="ECO:0000256" key="6">
    <source>
        <dbReference type="ARBA" id="ARBA00022989"/>
    </source>
</evidence>
<dbReference type="InterPro" id="IPR004117">
    <property type="entry name" value="7tm6_olfct_rcpt"/>
</dbReference>
<keyword evidence="4 10" id="KW-0812">Transmembrane</keyword>
<comment type="subcellular location">
    <subcellularLocation>
        <location evidence="1 10">Cell membrane</location>
        <topology evidence="1 10">Multi-pass membrane protein</topology>
    </subcellularLocation>
</comment>
<comment type="caution">
    <text evidence="11">The sequence shown here is derived from an EMBL/GenBank/DDBJ whole genome shotgun (WGS) entry which is preliminary data.</text>
</comment>